<name>A0ABD1IJN2_SALDI</name>
<dbReference type="Proteomes" id="UP001567538">
    <property type="component" value="Unassembled WGS sequence"/>
</dbReference>
<proteinExistence type="predicted"/>
<comment type="caution">
    <text evidence="1">The sequence shown here is derived from an EMBL/GenBank/DDBJ whole genome shotgun (WGS) entry which is preliminary data.</text>
</comment>
<reference evidence="1 2" key="1">
    <citation type="submission" date="2024-06" db="EMBL/GenBank/DDBJ databases">
        <title>A chromosome level genome sequence of Diviner's sage (Salvia divinorum).</title>
        <authorList>
            <person name="Ford S.A."/>
            <person name="Ro D.-K."/>
            <person name="Ness R.W."/>
            <person name="Phillips M.A."/>
        </authorList>
    </citation>
    <scope>NUCLEOTIDE SEQUENCE [LARGE SCALE GENOMIC DNA]</scope>
    <source>
        <strain evidence="1">SAF-2024a</strain>
        <tissue evidence="1">Leaf</tissue>
    </source>
</reference>
<dbReference type="EMBL" id="JBEAFC010000001">
    <property type="protein sequence ID" value="KAL1568912.1"/>
    <property type="molecule type" value="Genomic_DNA"/>
</dbReference>
<sequence length="111" mass="12633">MFVKCFPWVTLTHNSLAILDCPEGDEPIYAMGTDMSRNDAASNSCLNKPCEEGGSFWSNFKNQMKDHKHSFKLAFLSVKEKISIPAKWTVDQNPSHESMELPWDRDFSSVC</sequence>
<gene>
    <name evidence="1" type="ORF">AAHA92_00457</name>
</gene>
<protein>
    <submittedName>
        <fullName evidence="1">Uncharacterized protein</fullName>
    </submittedName>
</protein>
<keyword evidence="2" id="KW-1185">Reference proteome</keyword>
<dbReference type="AlphaFoldDB" id="A0ABD1IJN2"/>
<organism evidence="1 2">
    <name type="scientific">Salvia divinorum</name>
    <name type="common">Maria pastora</name>
    <name type="synonym">Diviner's sage</name>
    <dbReference type="NCBI Taxonomy" id="28513"/>
    <lineage>
        <taxon>Eukaryota</taxon>
        <taxon>Viridiplantae</taxon>
        <taxon>Streptophyta</taxon>
        <taxon>Embryophyta</taxon>
        <taxon>Tracheophyta</taxon>
        <taxon>Spermatophyta</taxon>
        <taxon>Magnoliopsida</taxon>
        <taxon>eudicotyledons</taxon>
        <taxon>Gunneridae</taxon>
        <taxon>Pentapetalae</taxon>
        <taxon>asterids</taxon>
        <taxon>lamiids</taxon>
        <taxon>Lamiales</taxon>
        <taxon>Lamiaceae</taxon>
        <taxon>Nepetoideae</taxon>
        <taxon>Mentheae</taxon>
        <taxon>Salviinae</taxon>
        <taxon>Salvia</taxon>
        <taxon>Salvia subgen. Calosphace</taxon>
    </lineage>
</organism>
<accession>A0ABD1IJN2</accession>
<evidence type="ECO:0000313" key="1">
    <source>
        <dbReference type="EMBL" id="KAL1568912.1"/>
    </source>
</evidence>
<evidence type="ECO:0000313" key="2">
    <source>
        <dbReference type="Proteomes" id="UP001567538"/>
    </source>
</evidence>